<dbReference type="Gene3D" id="2.40.30.170">
    <property type="match status" value="1"/>
</dbReference>
<dbReference type="Gene3D" id="2.40.420.20">
    <property type="match status" value="1"/>
</dbReference>
<dbReference type="Pfam" id="PF25917">
    <property type="entry name" value="BSH_RND"/>
    <property type="match status" value="1"/>
</dbReference>
<comment type="caution">
    <text evidence="7">The sequence shown here is derived from an EMBL/GenBank/DDBJ whole genome shotgun (WGS) entry which is preliminary data.</text>
</comment>
<dbReference type="PANTHER" id="PTHR30469:SF33">
    <property type="entry name" value="SLR1207 PROTEIN"/>
    <property type="match status" value="1"/>
</dbReference>
<dbReference type="AlphaFoldDB" id="A0A328AKV1"/>
<feature type="compositionally biased region" description="Gly residues" evidence="3">
    <location>
        <begin position="528"/>
        <end position="537"/>
    </location>
</feature>
<dbReference type="InterPro" id="IPR058624">
    <property type="entry name" value="MdtA-like_HH"/>
</dbReference>
<dbReference type="FunFam" id="2.40.30.170:FF:000010">
    <property type="entry name" value="Efflux RND transporter periplasmic adaptor subunit"/>
    <property type="match status" value="1"/>
</dbReference>
<dbReference type="InterPro" id="IPR058792">
    <property type="entry name" value="Beta-barrel_RND_2"/>
</dbReference>
<dbReference type="InterPro" id="IPR058625">
    <property type="entry name" value="MdtA-like_BSH"/>
</dbReference>
<dbReference type="PANTHER" id="PTHR30469">
    <property type="entry name" value="MULTIDRUG RESISTANCE PROTEIN MDTA"/>
    <property type="match status" value="1"/>
</dbReference>
<sequence length="544" mass="56990">MTSSSPTRRRVRLSRPVLIALGVLALVVAGLVAWQLRPKAPKDPYRTAAVEQGDITKSVSASGSLQALITVDVGSQISGQISKVLVDFNDQVHRGEVLATIDPQTFESRVAQGQADIKAGEAAVAQAQATLANAKADYQRKKALVDKGWYSPSTLDRATATWRNAEAGLAAARARVVQSRATLRSSQVDLSRTNIVAPIDGVIVDRKIQPGNTVAASLQAPVLFTIAEDLSKLQVKISVDEADVGQVREGQTVRFTVDAFPDDTYEGVVTQVRKQPTTDQNVVAYTVIAEADNPQGKLLPGMTANADIVLETRRGVLKVPVAALRWTPNGTVSPTRTPSMMGPGGFGGPSFGGPGGGFRSGGQGQRQGQGQGQQGQNGQGGRANALAALPDQLGLDAAQRKQWTAIEADLRAKMMAAFASAGGDRSQVREQMRKVREDAFARLDPILRPDQKQKLAALRAQLAQGRNRGGATRGGTVYVLREGAPVAIPVQVGATDGTNTEVSGPIKAGDQVIVGGGPKAKVKANAPFGGGGQGSQGGSARIRM</sequence>
<dbReference type="InterPro" id="IPR006143">
    <property type="entry name" value="RND_pump_MFP"/>
</dbReference>
<evidence type="ECO:0000256" key="2">
    <source>
        <dbReference type="SAM" id="Coils"/>
    </source>
</evidence>
<evidence type="ECO:0000313" key="7">
    <source>
        <dbReference type="EMBL" id="RAK55532.1"/>
    </source>
</evidence>
<feature type="domain" description="Multidrug resistance protein MdtA-like alpha-helical hairpin" evidence="4">
    <location>
        <begin position="121"/>
        <end position="184"/>
    </location>
</feature>
<protein>
    <submittedName>
        <fullName evidence="7">Efflux RND transporter periplasmic adaptor subunit</fullName>
    </submittedName>
</protein>
<dbReference type="Pfam" id="PF25876">
    <property type="entry name" value="HH_MFP_RND"/>
    <property type="match status" value="1"/>
</dbReference>
<evidence type="ECO:0000259" key="5">
    <source>
        <dbReference type="Pfam" id="PF25917"/>
    </source>
</evidence>
<feature type="domain" description="CusB-like beta-barrel" evidence="6">
    <location>
        <begin position="235"/>
        <end position="308"/>
    </location>
</feature>
<reference evidence="8" key="1">
    <citation type="submission" date="2018-05" db="EMBL/GenBank/DDBJ databases">
        <authorList>
            <person name="Li X."/>
        </authorList>
    </citation>
    <scope>NUCLEOTIDE SEQUENCE [LARGE SCALE GENOMIC DNA]</scope>
    <source>
        <strain evidence="8">LX32</strain>
    </source>
</reference>
<evidence type="ECO:0000259" key="6">
    <source>
        <dbReference type="Pfam" id="PF25954"/>
    </source>
</evidence>
<dbReference type="Pfam" id="PF25954">
    <property type="entry name" value="Beta-barrel_RND_2"/>
    <property type="match status" value="1"/>
</dbReference>
<dbReference type="GO" id="GO:1990281">
    <property type="term" value="C:efflux pump complex"/>
    <property type="evidence" value="ECO:0007669"/>
    <property type="project" value="TreeGrafter"/>
</dbReference>
<evidence type="ECO:0000313" key="8">
    <source>
        <dbReference type="Proteomes" id="UP000249254"/>
    </source>
</evidence>
<organism evidence="7 8">
    <name type="scientific">Phenylobacterium soli</name>
    <dbReference type="NCBI Taxonomy" id="2170551"/>
    <lineage>
        <taxon>Bacteria</taxon>
        <taxon>Pseudomonadati</taxon>
        <taxon>Pseudomonadota</taxon>
        <taxon>Alphaproteobacteria</taxon>
        <taxon>Caulobacterales</taxon>
        <taxon>Caulobacteraceae</taxon>
        <taxon>Phenylobacterium</taxon>
    </lineage>
</organism>
<dbReference type="Gene3D" id="2.40.50.100">
    <property type="match status" value="2"/>
</dbReference>
<dbReference type="NCBIfam" id="TIGR01730">
    <property type="entry name" value="RND_mfp"/>
    <property type="match status" value="1"/>
</dbReference>
<dbReference type="Proteomes" id="UP000249254">
    <property type="component" value="Unassembled WGS sequence"/>
</dbReference>
<feature type="coiled-coil region" evidence="2">
    <location>
        <begin position="117"/>
        <end position="144"/>
    </location>
</feature>
<feature type="domain" description="Multidrug resistance protein MdtA-like barrel-sandwich hybrid" evidence="5">
    <location>
        <begin position="70"/>
        <end position="223"/>
    </location>
</feature>
<accession>A0A328AKV1</accession>
<comment type="similarity">
    <text evidence="1">Belongs to the membrane fusion protein (MFP) (TC 8.A.1) family.</text>
</comment>
<feature type="region of interest" description="Disordered" evidence="3">
    <location>
        <begin position="330"/>
        <end position="382"/>
    </location>
</feature>
<feature type="compositionally biased region" description="Gly residues" evidence="3">
    <location>
        <begin position="342"/>
        <end position="381"/>
    </location>
</feature>
<dbReference type="GO" id="GO:0015562">
    <property type="term" value="F:efflux transmembrane transporter activity"/>
    <property type="evidence" value="ECO:0007669"/>
    <property type="project" value="TreeGrafter"/>
</dbReference>
<evidence type="ECO:0000256" key="1">
    <source>
        <dbReference type="ARBA" id="ARBA00009477"/>
    </source>
</evidence>
<name>A0A328AKV1_9CAUL</name>
<keyword evidence="8" id="KW-1185">Reference proteome</keyword>
<gene>
    <name evidence="7" type="ORF">DJ017_13930</name>
</gene>
<dbReference type="RefSeq" id="WP_111529280.1">
    <property type="nucleotide sequence ID" value="NZ_JBHRSG010000003.1"/>
</dbReference>
<dbReference type="OrthoDB" id="7422354at2"/>
<dbReference type="SUPFAM" id="SSF111369">
    <property type="entry name" value="HlyD-like secretion proteins"/>
    <property type="match status" value="1"/>
</dbReference>
<evidence type="ECO:0000259" key="4">
    <source>
        <dbReference type="Pfam" id="PF25876"/>
    </source>
</evidence>
<dbReference type="EMBL" id="QFYQ01000001">
    <property type="protein sequence ID" value="RAK55532.1"/>
    <property type="molecule type" value="Genomic_DNA"/>
</dbReference>
<proteinExistence type="inferred from homology"/>
<feature type="region of interest" description="Disordered" evidence="3">
    <location>
        <begin position="522"/>
        <end position="544"/>
    </location>
</feature>
<evidence type="ECO:0000256" key="3">
    <source>
        <dbReference type="SAM" id="MobiDB-lite"/>
    </source>
</evidence>
<keyword evidence="2" id="KW-0175">Coiled coil</keyword>